<dbReference type="InterPro" id="IPR001810">
    <property type="entry name" value="F-box_dom"/>
</dbReference>
<evidence type="ECO:0000313" key="4">
    <source>
        <dbReference type="Proteomes" id="UP001172673"/>
    </source>
</evidence>
<reference evidence="3" key="1">
    <citation type="submission" date="2022-10" db="EMBL/GenBank/DDBJ databases">
        <title>Culturing micro-colonial fungi from biological soil crusts in the Mojave desert and describing Neophaeococcomyces mojavensis, and introducing the new genera and species Taxawa tesnikishii.</title>
        <authorList>
            <person name="Kurbessoian T."/>
            <person name="Stajich J.E."/>
        </authorList>
    </citation>
    <scope>NUCLEOTIDE SEQUENCE</scope>
    <source>
        <strain evidence="3">TK_41</strain>
    </source>
</reference>
<sequence length="1091" mass="120914">MHPGGNHLPFKPPSSVVGPYQTSTIAQHAVAALEDLERVQSRSIQPLHTKPKSDDRHSRIAMSEATRAGLKRRRNSEEEEECFMQQHHQNQTLLALCPDPHVALHPIQLSIACPMVDLEHSGLSTDVHLVSRDTTSPVQDSALPKSSHQYNIPADVVVGIWPNIARLSWSSRQKSPRSTQHRPNMMFGMDGANDNSDVPHPLTITISRSASVSDLTVPSVRPFRPSMVHFLSDDHLNWQEAARRKERDDFTNPFDPDASPLRRSSSASEVTTYLRPNAFAGHRDTLARLKVFAKSDDEDQTVSDSDEESYQTAWTRQPSVSTPARRYSLAGANLDIFLPERVIDTVLGHLSFDDYKTLRLVCRQWYVSVPQPHLPGAYRLPREILKHIFSYMALWEFDAARHACKHWFLASLDRNVLEPMLKASGCQTGLAADVERLQGKIAAKRRSWDNQLGPAKTDAEDVIDKEWLCSKRLATETRLSPGWRGNSLSDSSQFSRMSLIEEVDFSKGLASPTLSTQARFTVAACGKYVMVVSGGNISVYSLSDPDTSLVPIVRLATGINVVAVSMDTTSERYSVAALLAGRIGMLWDLNGHHVQTRYRSNSGEPMNLGMHTYIQSSAKFQQFRPLGVYMPLRSPEVAGIEDSDPCLGPATVLSAASPPEINASEQTGQVDRRLGIPIETRATAIYTDLGSMDDQPRSVAICPNRKCIAYGCRMGIELHWIDAVTGGDLNRWFPLAAPSDYLYFLPPRPGVDSRRKLRLISSAAGPVAPRLVRSDSSPTKWKYWPSPVAFGRRQSLTRLFFGNLPFPSPAGDRSPVSENPTQTEEVQGVLRTVDCDHFHAIPVSDGFHLVFTDPGSGLLCLGSDAPLGGPTKLVRKLMFIPPDQDCERIPYPLRYAVGKALDWGLRLVVVYDNSQVILYNVPADIFKQLRDQKGTMDIWDENSGVLGQSDLMMDSLMPNGEQGTSSEAHTTDEEASSSASVSSQTLQLTGSIIASTDGRVVDDLAVKSENGGLRVWIFYRNGTAELHGLYAPPNHQVRRSYVGDNGFIYEKTIKDQLHDDPGTKTAKRKEKAEDDKHVKWAGQEQIEDDAD</sequence>
<proteinExistence type="predicted"/>
<name>A0AA38X1G0_9EURO</name>
<dbReference type="SUPFAM" id="SSF81383">
    <property type="entry name" value="F-box domain"/>
    <property type="match status" value="1"/>
</dbReference>
<gene>
    <name evidence="3" type="ORF">H2200_010379</name>
</gene>
<feature type="domain" description="F-box" evidence="2">
    <location>
        <begin position="380"/>
        <end position="420"/>
    </location>
</feature>
<dbReference type="Proteomes" id="UP001172673">
    <property type="component" value="Unassembled WGS sequence"/>
</dbReference>
<dbReference type="SMART" id="SM00256">
    <property type="entry name" value="FBOX"/>
    <property type="match status" value="2"/>
</dbReference>
<feature type="region of interest" description="Disordered" evidence="1">
    <location>
        <begin position="41"/>
        <end position="76"/>
    </location>
</feature>
<dbReference type="InterPro" id="IPR036047">
    <property type="entry name" value="F-box-like_dom_sf"/>
</dbReference>
<organism evidence="3 4">
    <name type="scientific">Cladophialophora chaetospira</name>
    <dbReference type="NCBI Taxonomy" id="386627"/>
    <lineage>
        <taxon>Eukaryota</taxon>
        <taxon>Fungi</taxon>
        <taxon>Dikarya</taxon>
        <taxon>Ascomycota</taxon>
        <taxon>Pezizomycotina</taxon>
        <taxon>Eurotiomycetes</taxon>
        <taxon>Chaetothyriomycetidae</taxon>
        <taxon>Chaetothyriales</taxon>
        <taxon>Herpotrichiellaceae</taxon>
        <taxon>Cladophialophora</taxon>
    </lineage>
</organism>
<feature type="region of interest" description="Disordered" evidence="1">
    <location>
        <begin position="1055"/>
        <end position="1091"/>
    </location>
</feature>
<evidence type="ECO:0000256" key="1">
    <source>
        <dbReference type="SAM" id="MobiDB-lite"/>
    </source>
</evidence>
<dbReference type="EMBL" id="JAPDRK010000017">
    <property type="protein sequence ID" value="KAJ9604990.1"/>
    <property type="molecule type" value="Genomic_DNA"/>
</dbReference>
<feature type="region of interest" description="Disordered" evidence="1">
    <location>
        <begin position="243"/>
        <end position="269"/>
    </location>
</feature>
<accession>A0AA38X1G0</accession>
<feature type="domain" description="F-box" evidence="2">
    <location>
        <begin position="338"/>
        <end position="379"/>
    </location>
</feature>
<dbReference type="AlphaFoldDB" id="A0AA38X1G0"/>
<feature type="region of interest" description="Disordered" evidence="1">
    <location>
        <begin position="952"/>
        <end position="983"/>
    </location>
</feature>
<dbReference type="Gene3D" id="1.20.1280.50">
    <property type="match status" value="1"/>
</dbReference>
<comment type="caution">
    <text evidence="3">The sequence shown here is derived from an EMBL/GenBank/DDBJ whole genome shotgun (WGS) entry which is preliminary data.</text>
</comment>
<protein>
    <recommendedName>
        <fullName evidence="2">F-box domain-containing protein</fullName>
    </recommendedName>
</protein>
<dbReference type="Pfam" id="PF00646">
    <property type="entry name" value="F-box"/>
    <property type="match status" value="2"/>
</dbReference>
<keyword evidence="4" id="KW-1185">Reference proteome</keyword>
<evidence type="ECO:0000259" key="2">
    <source>
        <dbReference type="SMART" id="SM00256"/>
    </source>
</evidence>
<evidence type="ECO:0000313" key="3">
    <source>
        <dbReference type="EMBL" id="KAJ9604990.1"/>
    </source>
</evidence>